<proteinExistence type="inferred from homology"/>
<keyword evidence="4" id="KW-1185">Reference proteome</keyword>
<dbReference type="InterPro" id="IPR023393">
    <property type="entry name" value="START-like_dom_sf"/>
</dbReference>
<gene>
    <name evidence="3" type="ORF">GCM10009740_35160</name>
</gene>
<reference evidence="3 4" key="1">
    <citation type="journal article" date="2019" name="Int. J. Syst. Evol. Microbiol.">
        <title>The Global Catalogue of Microorganisms (GCM) 10K type strain sequencing project: providing services to taxonomists for standard genome sequencing and annotation.</title>
        <authorList>
            <consortium name="The Broad Institute Genomics Platform"/>
            <consortium name="The Broad Institute Genome Sequencing Center for Infectious Disease"/>
            <person name="Wu L."/>
            <person name="Ma J."/>
        </authorList>
    </citation>
    <scope>NUCLEOTIDE SEQUENCE [LARGE SCALE GENOMIC DNA]</scope>
    <source>
        <strain evidence="3 4">JCM 14283</strain>
    </source>
</reference>
<feature type="domain" description="Activator of Hsp90 ATPase homologue 1/2-like C-terminal" evidence="2">
    <location>
        <begin position="22"/>
        <end position="160"/>
    </location>
</feature>
<evidence type="ECO:0000313" key="3">
    <source>
        <dbReference type="EMBL" id="GAA2039387.1"/>
    </source>
</evidence>
<evidence type="ECO:0000259" key="2">
    <source>
        <dbReference type="Pfam" id="PF08327"/>
    </source>
</evidence>
<name>A0ABN2UNA6_9MICO</name>
<dbReference type="Proteomes" id="UP001501285">
    <property type="component" value="Unassembled WGS sequence"/>
</dbReference>
<sequence length="162" mass="18067">MPVTDVSHDLDTRTLTIVADFNCPPKRIWEIYADPRQLERIWGPPTYPATFVDHDLVPGGRMNYYMTSPEGDNFYGYWEVETVEEPTRFTFDDGFALDDAFTKNPDLPVGKNAFSFAEHDGGTRATYVSTYATAEALQKVLDMGVVEGASAAINQIDDLVTA</sequence>
<comment type="similarity">
    <text evidence="1">Belongs to the AHA1 family.</text>
</comment>
<dbReference type="InterPro" id="IPR013538">
    <property type="entry name" value="ASHA1/2-like_C"/>
</dbReference>
<dbReference type="CDD" id="cd07814">
    <property type="entry name" value="SRPBCC_CalC_Aha1-like"/>
    <property type="match status" value="1"/>
</dbReference>
<dbReference type="Gene3D" id="3.30.530.20">
    <property type="match status" value="1"/>
</dbReference>
<dbReference type="Pfam" id="PF08327">
    <property type="entry name" value="AHSA1"/>
    <property type="match status" value="1"/>
</dbReference>
<comment type="caution">
    <text evidence="3">The sequence shown here is derived from an EMBL/GenBank/DDBJ whole genome shotgun (WGS) entry which is preliminary data.</text>
</comment>
<accession>A0ABN2UNA6</accession>
<protein>
    <submittedName>
        <fullName evidence="3">SRPBCC domain-containing protein</fullName>
    </submittedName>
</protein>
<evidence type="ECO:0000313" key="4">
    <source>
        <dbReference type="Proteomes" id="UP001501285"/>
    </source>
</evidence>
<organism evidence="3 4">
    <name type="scientific">Terrabacter terrae</name>
    <dbReference type="NCBI Taxonomy" id="318434"/>
    <lineage>
        <taxon>Bacteria</taxon>
        <taxon>Bacillati</taxon>
        <taxon>Actinomycetota</taxon>
        <taxon>Actinomycetes</taxon>
        <taxon>Micrococcales</taxon>
        <taxon>Intrasporangiaceae</taxon>
        <taxon>Terrabacter</taxon>
    </lineage>
</organism>
<dbReference type="SUPFAM" id="SSF55961">
    <property type="entry name" value="Bet v1-like"/>
    <property type="match status" value="1"/>
</dbReference>
<evidence type="ECO:0000256" key="1">
    <source>
        <dbReference type="ARBA" id="ARBA00006817"/>
    </source>
</evidence>
<dbReference type="EMBL" id="BAAANB010000021">
    <property type="protein sequence ID" value="GAA2039387.1"/>
    <property type="molecule type" value="Genomic_DNA"/>
</dbReference>
<dbReference type="RefSeq" id="WP_343993736.1">
    <property type="nucleotide sequence ID" value="NZ_BAAANB010000021.1"/>
</dbReference>